<evidence type="ECO:0000256" key="8">
    <source>
        <dbReference type="ARBA" id="ARBA00022741"/>
    </source>
</evidence>
<comment type="similarity">
    <text evidence="2">Belongs to the CarB family.</text>
</comment>
<dbReference type="InterPro" id="IPR011761">
    <property type="entry name" value="ATP-grasp"/>
</dbReference>
<protein>
    <submittedName>
        <fullName evidence="15">Carbamoyl-phosphate synthase large subunit</fullName>
    </submittedName>
</protein>
<keyword evidence="16" id="KW-1185">Reference proteome</keyword>
<accession>A0A081BJ66</accession>
<keyword evidence="5" id="KW-0028">Amino-acid biosynthesis</keyword>
<keyword evidence="9 13" id="KW-0067">ATP-binding</keyword>
<keyword evidence="10" id="KW-0464">Manganese</keyword>
<keyword evidence="6" id="KW-0479">Metal-binding</keyword>
<sequence length="241" mass="25953">MAVYPLQRLTLDQQQEIVQIATKIGQRVTCVGMMNIQFVVADQVYVIEVNPRASRTVPFMSKVTHRHLAQLATQLILGKTLQDLDLPAGLDVVPDVIAVKAPVFSFAKLPGAPTVLSPEMKSTGEVMGAGAKLATAFQQALVASYGFDANQVVNTVLEVGLSTPLKLALEQAGYRVSAYTAVNEPSGEEVAFAVSLDPESQTTEQLAQFALTHQIPLFTASDTVRMIAQLLPKQHQNVVAL</sequence>
<evidence type="ECO:0000256" key="6">
    <source>
        <dbReference type="ARBA" id="ARBA00022723"/>
    </source>
</evidence>
<dbReference type="OrthoDB" id="9804197at2"/>
<comment type="catalytic activity">
    <reaction evidence="11">
        <text>hydrogencarbonate + NH4(+) + 2 ATP = carbamoyl phosphate + 2 ADP + phosphate + 2 H(+)</text>
        <dbReference type="Rhea" id="RHEA:18029"/>
        <dbReference type="ChEBI" id="CHEBI:15378"/>
        <dbReference type="ChEBI" id="CHEBI:17544"/>
        <dbReference type="ChEBI" id="CHEBI:28938"/>
        <dbReference type="ChEBI" id="CHEBI:30616"/>
        <dbReference type="ChEBI" id="CHEBI:43474"/>
        <dbReference type="ChEBI" id="CHEBI:58228"/>
        <dbReference type="ChEBI" id="CHEBI:456216"/>
        <dbReference type="EC" id="6.3.4.16"/>
    </reaction>
</comment>
<dbReference type="InterPro" id="IPR005483">
    <property type="entry name" value="CPSase_dom"/>
</dbReference>
<dbReference type="STRING" id="1291743.LOSG293_180390"/>
<evidence type="ECO:0000256" key="2">
    <source>
        <dbReference type="ARBA" id="ARBA00009799"/>
    </source>
</evidence>
<evidence type="ECO:0000256" key="4">
    <source>
        <dbReference type="ARBA" id="ARBA00022598"/>
    </source>
</evidence>
<keyword evidence="8 13" id="KW-0547">Nucleotide-binding</keyword>
<reference evidence="15" key="1">
    <citation type="journal article" date="2014" name="Genome Announc.">
        <title>Draft Genome Sequence of Lactobacillus oryzae Strain SG293T.</title>
        <authorList>
            <person name="Tanizawa Y."/>
            <person name="Fujisawa T."/>
            <person name="Mochizuki T."/>
            <person name="Kaminuma E."/>
            <person name="Nakamura Y."/>
            <person name="Tohno M."/>
        </authorList>
    </citation>
    <scope>NUCLEOTIDE SEQUENCE [LARGE SCALE GENOMIC DNA]</scope>
    <source>
        <strain evidence="15">SG293</strain>
    </source>
</reference>
<name>A0A081BJ66_9LACO</name>
<dbReference type="GO" id="GO:0005737">
    <property type="term" value="C:cytoplasm"/>
    <property type="evidence" value="ECO:0007669"/>
    <property type="project" value="TreeGrafter"/>
</dbReference>
<keyword evidence="7" id="KW-0677">Repeat</keyword>
<evidence type="ECO:0000256" key="7">
    <source>
        <dbReference type="ARBA" id="ARBA00022737"/>
    </source>
</evidence>
<dbReference type="Pfam" id="PF02786">
    <property type="entry name" value="CPSase_L_D2"/>
    <property type="match status" value="1"/>
</dbReference>
<evidence type="ECO:0000256" key="9">
    <source>
        <dbReference type="ARBA" id="ARBA00022840"/>
    </source>
</evidence>
<evidence type="ECO:0000256" key="13">
    <source>
        <dbReference type="PROSITE-ProRule" id="PRU00409"/>
    </source>
</evidence>
<comment type="pathway">
    <text evidence="1">Amino-acid biosynthesis; L-arginine biosynthesis; carbamoyl phosphate from bicarbonate: step 1/1.</text>
</comment>
<evidence type="ECO:0000256" key="11">
    <source>
        <dbReference type="ARBA" id="ARBA00047359"/>
    </source>
</evidence>
<evidence type="ECO:0000313" key="16">
    <source>
        <dbReference type="Proteomes" id="UP000028700"/>
    </source>
</evidence>
<dbReference type="Gene3D" id="3.30.470.20">
    <property type="entry name" value="ATP-grasp fold, B domain"/>
    <property type="match status" value="1"/>
</dbReference>
<dbReference type="GO" id="GO:0006541">
    <property type="term" value="P:glutamine metabolic process"/>
    <property type="evidence" value="ECO:0007669"/>
    <property type="project" value="TreeGrafter"/>
</dbReference>
<evidence type="ECO:0000313" key="15">
    <source>
        <dbReference type="EMBL" id="GAK48084.1"/>
    </source>
</evidence>
<dbReference type="EMBL" id="BBJM01000018">
    <property type="protein sequence ID" value="GAK48084.1"/>
    <property type="molecule type" value="Genomic_DNA"/>
</dbReference>
<dbReference type="FunFam" id="3.30.470.20:FF:000026">
    <property type="entry name" value="Carbamoyl-phosphate synthase large chain"/>
    <property type="match status" value="1"/>
</dbReference>
<gene>
    <name evidence="15" type="ORF">LOSG293_180390</name>
</gene>
<dbReference type="AlphaFoldDB" id="A0A081BJ66"/>
<feature type="domain" description="ATP-grasp" evidence="14">
    <location>
        <begin position="14"/>
        <end position="77"/>
    </location>
</feature>
<dbReference type="PROSITE" id="PS50975">
    <property type="entry name" value="ATP_GRASP"/>
    <property type="match status" value="1"/>
</dbReference>
<dbReference type="PRINTS" id="PR00098">
    <property type="entry name" value="CPSASE"/>
</dbReference>
<dbReference type="PANTHER" id="PTHR11405">
    <property type="entry name" value="CARBAMOYLTRANSFERASE FAMILY MEMBER"/>
    <property type="match status" value="1"/>
</dbReference>
<dbReference type="InterPro" id="IPR005479">
    <property type="entry name" value="CPAse_ATP-bd"/>
</dbReference>
<organism evidence="15 16">
    <name type="scientific">Secundilactobacillus oryzae JCM 18671</name>
    <dbReference type="NCBI Taxonomy" id="1291743"/>
    <lineage>
        <taxon>Bacteria</taxon>
        <taxon>Bacillati</taxon>
        <taxon>Bacillota</taxon>
        <taxon>Bacilli</taxon>
        <taxon>Lactobacillales</taxon>
        <taxon>Lactobacillaceae</taxon>
        <taxon>Secundilactobacillus</taxon>
    </lineage>
</organism>
<evidence type="ECO:0000256" key="3">
    <source>
        <dbReference type="ARBA" id="ARBA00022571"/>
    </source>
</evidence>
<keyword evidence="3" id="KW-0055">Arginine biosynthesis</keyword>
<dbReference type="PROSITE" id="PS00867">
    <property type="entry name" value="CPSASE_2"/>
    <property type="match status" value="1"/>
</dbReference>
<dbReference type="GO" id="GO:0005524">
    <property type="term" value="F:ATP binding"/>
    <property type="evidence" value="ECO:0007669"/>
    <property type="project" value="UniProtKB-UniRule"/>
</dbReference>
<comment type="caution">
    <text evidence="15">The sequence shown here is derived from an EMBL/GenBank/DDBJ whole genome shotgun (WGS) entry which is preliminary data.</text>
</comment>
<dbReference type="eggNOG" id="COG0458">
    <property type="taxonomic scope" value="Bacteria"/>
</dbReference>
<dbReference type="Proteomes" id="UP000028700">
    <property type="component" value="Unassembled WGS sequence"/>
</dbReference>
<evidence type="ECO:0000256" key="1">
    <source>
        <dbReference type="ARBA" id="ARBA00005077"/>
    </source>
</evidence>
<dbReference type="PANTHER" id="PTHR11405:SF53">
    <property type="entry name" value="CARBAMOYL-PHOSPHATE SYNTHASE [AMMONIA], MITOCHONDRIAL"/>
    <property type="match status" value="1"/>
</dbReference>
<keyword evidence="4" id="KW-0436">Ligase</keyword>
<comment type="catalytic activity">
    <reaction evidence="12">
        <text>hydrogencarbonate + L-glutamine + 2 ATP + H2O = carbamoyl phosphate + L-glutamate + 2 ADP + phosphate + 2 H(+)</text>
        <dbReference type="Rhea" id="RHEA:18633"/>
        <dbReference type="ChEBI" id="CHEBI:15377"/>
        <dbReference type="ChEBI" id="CHEBI:15378"/>
        <dbReference type="ChEBI" id="CHEBI:17544"/>
        <dbReference type="ChEBI" id="CHEBI:29985"/>
        <dbReference type="ChEBI" id="CHEBI:30616"/>
        <dbReference type="ChEBI" id="CHEBI:43474"/>
        <dbReference type="ChEBI" id="CHEBI:58228"/>
        <dbReference type="ChEBI" id="CHEBI:58359"/>
        <dbReference type="ChEBI" id="CHEBI:456216"/>
        <dbReference type="EC" id="6.3.5.5"/>
    </reaction>
</comment>
<evidence type="ECO:0000256" key="12">
    <source>
        <dbReference type="ARBA" id="ARBA00048816"/>
    </source>
</evidence>
<dbReference type="GO" id="GO:0006526">
    <property type="term" value="P:L-arginine biosynthetic process"/>
    <property type="evidence" value="ECO:0007669"/>
    <property type="project" value="UniProtKB-KW"/>
</dbReference>
<proteinExistence type="inferred from homology"/>
<evidence type="ECO:0000256" key="5">
    <source>
        <dbReference type="ARBA" id="ARBA00022605"/>
    </source>
</evidence>
<dbReference type="GO" id="GO:0004088">
    <property type="term" value="F:carbamoyl-phosphate synthase (glutamine-hydrolyzing) activity"/>
    <property type="evidence" value="ECO:0007669"/>
    <property type="project" value="UniProtKB-EC"/>
</dbReference>
<dbReference type="GO" id="GO:0046872">
    <property type="term" value="F:metal ion binding"/>
    <property type="evidence" value="ECO:0007669"/>
    <property type="project" value="UniProtKB-KW"/>
</dbReference>
<dbReference type="SUPFAM" id="SSF56059">
    <property type="entry name" value="Glutathione synthetase ATP-binding domain-like"/>
    <property type="match status" value="1"/>
</dbReference>
<evidence type="ECO:0000256" key="10">
    <source>
        <dbReference type="ARBA" id="ARBA00023211"/>
    </source>
</evidence>
<evidence type="ECO:0000259" key="14">
    <source>
        <dbReference type="PROSITE" id="PS50975"/>
    </source>
</evidence>
<dbReference type="GO" id="GO:0004087">
    <property type="term" value="F:carbamoyl-phosphate synthase (ammonia) activity"/>
    <property type="evidence" value="ECO:0007669"/>
    <property type="project" value="UniProtKB-EC"/>
</dbReference>